<gene>
    <name evidence="2" type="ORF">E8A74_21000</name>
</gene>
<keyword evidence="3" id="KW-1185">Reference proteome</keyword>
<evidence type="ECO:0000256" key="1">
    <source>
        <dbReference type="SAM" id="MobiDB-lite"/>
    </source>
</evidence>
<dbReference type="AlphaFoldDB" id="A0A4U1JAI6"/>
<sequence>MLRPLVPRLVCPSCRRPASRRLRPCLRRRRRLRRRGRRRRRLRRRVRRAGGVRGRRRALGVLRWGARRPSRRGSGGAGR</sequence>
<comment type="caution">
    <text evidence="2">The sequence shown here is derived from an EMBL/GenBank/DDBJ whole genome shotgun (WGS) entry which is preliminary data.</text>
</comment>
<feature type="region of interest" description="Disordered" evidence="1">
    <location>
        <begin position="33"/>
        <end position="52"/>
    </location>
</feature>
<protein>
    <submittedName>
        <fullName evidence="2">Uncharacterized protein</fullName>
    </submittedName>
</protein>
<evidence type="ECO:0000313" key="2">
    <source>
        <dbReference type="EMBL" id="TKD05281.1"/>
    </source>
</evidence>
<dbReference type="EMBL" id="SSMQ01000021">
    <property type="protein sequence ID" value="TKD05281.1"/>
    <property type="molecule type" value="Genomic_DNA"/>
</dbReference>
<organism evidence="2 3">
    <name type="scientific">Polyangium fumosum</name>
    <dbReference type="NCBI Taxonomy" id="889272"/>
    <lineage>
        <taxon>Bacteria</taxon>
        <taxon>Pseudomonadati</taxon>
        <taxon>Myxococcota</taxon>
        <taxon>Polyangia</taxon>
        <taxon>Polyangiales</taxon>
        <taxon>Polyangiaceae</taxon>
        <taxon>Polyangium</taxon>
    </lineage>
</organism>
<accession>A0A4U1JAI6</accession>
<name>A0A4U1JAI6_9BACT</name>
<evidence type="ECO:0000313" key="3">
    <source>
        <dbReference type="Proteomes" id="UP000309215"/>
    </source>
</evidence>
<proteinExistence type="predicted"/>
<reference evidence="2 3" key="1">
    <citation type="submission" date="2019-04" db="EMBL/GenBank/DDBJ databases">
        <authorList>
            <person name="Li Y."/>
            <person name="Wang J."/>
        </authorList>
    </citation>
    <scope>NUCLEOTIDE SEQUENCE [LARGE SCALE GENOMIC DNA]</scope>
    <source>
        <strain evidence="2 3">DSM 14668</strain>
    </source>
</reference>
<dbReference type="Proteomes" id="UP000309215">
    <property type="component" value="Unassembled WGS sequence"/>
</dbReference>